<reference evidence="1" key="1">
    <citation type="submission" date="2022-09" db="EMBL/GenBank/DDBJ databases">
        <title>Fusarium specimens isolated from Avocado Roots.</title>
        <authorList>
            <person name="Stajich J."/>
            <person name="Roper C."/>
            <person name="Heimlech-Rivalta G."/>
        </authorList>
    </citation>
    <scope>NUCLEOTIDE SEQUENCE</scope>
    <source>
        <strain evidence="1">A02</strain>
    </source>
</reference>
<evidence type="ECO:0000313" key="2">
    <source>
        <dbReference type="Proteomes" id="UP001152087"/>
    </source>
</evidence>
<organism evidence="1 2">
    <name type="scientific">Fusarium falciforme</name>
    <dbReference type="NCBI Taxonomy" id="195108"/>
    <lineage>
        <taxon>Eukaryota</taxon>
        <taxon>Fungi</taxon>
        <taxon>Dikarya</taxon>
        <taxon>Ascomycota</taxon>
        <taxon>Pezizomycotina</taxon>
        <taxon>Sordariomycetes</taxon>
        <taxon>Hypocreomycetidae</taxon>
        <taxon>Hypocreales</taxon>
        <taxon>Nectriaceae</taxon>
        <taxon>Fusarium</taxon>
        <taxon>Fusarium solani species complex</taxon>
    </lineage>
</organism>
<dbReference type="EMBL" id="JAOQAV010000013">
    <property type="protein sequence ID" value="KAJ4189350.1"/>
    <property type="molecule type" value="Genomic_DNA"/>
</dbReference>
<proteinExistence type="predicted"/>
<gene>
    <name evidence="1" type="ORF">NW755_006169</name>
</gene>
<name>A0A9W8V1V4_9HYPO</name>
<sequence length="109" mass="13133">MPQCDDHFTFWWVVSRRTLIHARIMAVQEQEFRGGNTRRRQRQQHQETAFNGLVRNQHPELYFVISQCPIIMRTRFIRRPDRRGRTSNYRPVASHVLCVAGAWDPTRVW</sequence>
<dbReference type="AlphaFoldDB" id="A0A9W8V1V4"/>
<dbReference type="Proteomes" id="UP001152087">
    <property type="component" value="Unassembled WGS sequence"/>
</dbReference>
<protein>
    <submittedName>
        <fullName evidence="1">Uncharacterized protein</fullName>
    </submittedName>
</protein>
<comment type="caution">
    <text evidence="1">The sequence shown here is derived from an EMBL/GenBank/DDBJ whole genome shotgun (WGS) entry which is preliminary data.</text>
</comment>
<accession>A0A9W8V1V4</accession>
<keyword evidence="2" id="KW-1185">Reference proteome</keyword>
<evidence type="ECO:0000313" key="1">
    <source>
        <dbReference type="EMBL" id="KAJ4189350.1"/>
    </source>
</evidence>